<reference evidence="2" key="2">
    <citation type="submission" date="2020-05" db="UniProtKB">
        <authorList>
            <consortium name="EnsemblMetazoa"/>
        </authorList>
    </citation>
    <scope>IDENTIFICATION</scope>
</reference>
<dbReference type="VEuPathDB" id="VectorBase:ASIC016237"/>
<proteinExistence type="predicted"/>
<organism evidence="1">
    <name type="scientific">Anopheles sinensis</name>
    <name type="common">Mosquito</name>
    <dbReference type="NCBI Taxonomy" id="74873"/>
    <lineage>
        <taxon>Eukaryota</taxon>
        <taxon>Metazoa</taxon>
        <taxon>Ecdysozoa</taxon>
        <taxon>Arthropoda</taxon>
        <taxon>Hexapoda</taxon>
        <taxon>Insecta</taxon>
        <taxon>Pterygota</taxon>
        <taxon>Neoptera</taxon>
        <taxon>Endopterygota</taxon>
        <taxon>Diptera</taxon>
        <taxon>Nematocera</taxon>
        <taxon>Culicoidea</taxon>
        <taxon>Culicidae</taxon>
        <taxon>Anophelinae</taxon>
        <taxon>Anopheles</taxon>
    </lineage>
</organism>
<dbReference type="AlphaFoldDB" id="A0A084WD77"/>
<dbReference type="EMBL" id="KE525338">
    <property type="protein sequence ID" value="KFB48171.1"/>
    <property type="molecule type" value="Genomic_DNA"/>
</dbReference>
<protein>
    <submittedName>
        <fullName evidence="1 2">Uncharacterized protein</fullName>
    </submittedName>
</protein>
<sequence length="151" mass="16361">MAAGGFCCARCLTGGLGGTAITKGGPKATDVVEMLMWRARACVARVAHEQPKAAWMDRHTNTAPERWDFVTEGGGEWPMEKQERSCFLSLGRTNPTSEPTVLVNVPESVPSHQGTTVRWGVRVDETRPCCWHSQAAGSQVPRSVRKPKGGV</sequence>
<dbReference type="Proteomes" id="UP000030765">
    <property type="component" value="Unassembled WGS sequence"/>
</dbReference>
<evidence type="ECO:0000313" key="2">
    <source>
        <dbReference type="EnsemblMetazoa" id="ASIC016237-PA"/>
    </source>
</evidence>
<evidence type="ECO:0000313" key="3">
    <source>
        <dbReference type="Proteomes" id="UP000030765"/>
    </source>
</evidence>
<evidence type="ECO:0000313" key="1">
    <source>
        <dbReference type="EMBL" id="KFB48171.1"/>
    </source>
</evidence>
<accession>A0A084WD77</accession>
<reference evidence="1 3" key="1">
    <citation type="journal article" date="2014" name="BMC Genomics">
        <title>Genome sequence of Anopheles sinensis provides insight into genetics basis of mosquito competence for malaria parasites.</title>
        <authorList>
            <person name="Zhou D."/>
            <person name="Zhang D."/>
            <person name="Ding G."/>
            <person name="Shi L."/>
            <person name="Hou Q."/>
            <person name="Ye Y."/>
            <person name="Xu Y."/>
            <person name="Zhou H."/>
            <person name="Xiong C."/>
            <person name="Li S."/>
            <person name="Yu J."/>
            <person name="Hong S."/>
            <person name="Yu X."/>
            <person name="Zou P."/>
            <person name="Chen C."/>
            <person name="Chang X."/>
            <person name="Wang W."/>
            <person name="Lv Y."/>
            <person name="Sun Y."/>
            <person name="Ma L."/>
            <person name="Shen B."/>
            <person name="Zhu C."/>
        </authorList>
    </citation>
    <scope>NUCLEOTIDE SEQUENCE [LARGE SCALE GENOMIC DNA]</scope>
</reference>
<name>A0A084WD77_ANOSI</name>
<dbReference type="EMBL" id="ATLV01022954">
    <property type="status" value="NOT_ANNOTATED_CDS"/>
    <property type="molecule type" value="Genomic_DNA"/>
</dbReference>
<dbReference type="EnsemblMetazoa" id="ASIC016237-RA">
    <property type="protein sequence ID" value="ASIC016237-PA"/>
    <property type="gene ID" value="ASIC016237"/>
</dbReference>
<keyword evidence="3" id="KW-1185">Reference proteome</keyword>
<gene>
    <name evidence="1" type="ORF">ZHAS_00016237</name>
</gene>